<proteinExistence type="predicted"/>
<dbReference type="InterPro" id="IPR014001">
    <property type="entry name" value="Helicase_ATP-bd"/>
</dbReference>
<dbReference type="Proteomes" id="UP001198571">
    <property type="component" value="Unassembled WGS sequence"/>
</dbReference>
<dbReference type="GO" id="GO:0004386">
    <property type="term" value="F:helicase activity"/>
    <property type="evidence" value="ECO:0007669"/>
    <property type="project" value="UniProtKB-KW"/>
</dbReference>
<dbReference type="SMART" id="SM00490">
    <property type="entry name" value="HELICc"/>
    <property type="match status" value="1"/>
</dbReference>
<keyword evidence="5" id="KW-1185">Reference proteome</keyword>
<sequence length="860" mass="95978">MTIWPSDDNRTGVYRQINELLKGFSRPLPSGSGSGTDQAWLDAGQRATLAALQNRLCERDLPGAIIADEVGMGKTRIAVALACAVVRASGRVVVAVPPGLLHQWREEFHKTFRAAKEDPPEIPEIRSLRDLYSDDSRSLRSAPVLLLPHGLLNFQMKNGWGSQRLRTLYQDHIAGRERFSRMIPADEKQIIGDHVGRLANDHALQPEELQSGGTGREAFISFTLSLLGGFDLVIIDEAHKSKDDASAERENAHRSTLAQLLLRLVRQDRVKNVPPRRLCLTATPFELGPDNWRQILLRAGVDDEIAQSCGKASEKFLAAAKAVQLLPGPATAEAFRIAATEFHEQLSPWMLRRRKAVPGNDSVLERYISKHGPDYRDRSQRITAEVTSKDWSVAVMAVEALSLMPATGLAAQKRLRLALARGFSLASAFDAVEKPEKGDWRDSDEHTLSAPGRGPVTNRQEDRRRERAGFWLERLKPAAADPYAHPTLLAAVRAIEKIAIRSEAPEKVLVFGIFTQAMRRLTDLLNAREMIRRLMIFSQNPDAPFKTWHWPGETIPVDAQFREALAAALQMADMRSLVGNADIDTLSGLMQRQYDKYRSQRSRALDDVRIYVTETLGPQIGLAVQTEKLVLPLTQALIEIMDDQELRHGRSTVAEAWDAFRKENLPNNEEDEDGASDPDQNLTSRIKLALTDFDGRNGFFARRLAGGMGPAAKQHLQTAFNRRASWPMVLVAQSSVGREGLNLHTSCRTVVLFQPEWNPGVVEQQIGRVDRIGSLWEEMVSQHRGNTEPPKIRILPVELPGSYDEHNWKVLNDRWDSYRAQMNGEVFGSAKSMDQASCEVTEVVRNATPDFSPLPGAPET</sequence>
<accession>A0ABS8CRN9</accession>
<dbReference type="EMBL" id="JACDXX010000027">
    <property type="protein sequence ID" value="MCB5412062.1"/>
    <property type="molecule type" value="Genomic_DNA"/>
</dbReference>
<reference evidence="4 5" key="1">
    <citation type="submission" date="2020-07" db="EMBL/GenBank/DDBJ databases">
        <title>Pseudogemmobacter sp. nov., isolated from poultry manure in Taiwan.</title>
        <authorList>
            <person name="Lin S.-Y."/>
            <person name="Tang Y.-S."/>
            <person name="Young C.-C."/>
        </authorList>
    </citation>
    <scope>NUCLEOTIDE SEQUENCE [LARGE SCALE GENOMIC DNA]</scope>
    <source>
        <strain evidence="4 5">CC-YST710</strain>
    </source>
</reference>
<dbReference type="InterPro" id="IPR038718">
    <property type="entry name" value="SNF2-like_sf"/>
</dbReference>
<feature type="compositionally biased region" description="Basic and acidic residues" evidence="2">
    <location>
        <begin position="436"/>
        <end position="447"/>
    </location>
</feature>
<dbReference type="RefSeq" id="WP_226937496.1">
    <property type="nucleotide sequence ID" value="NZ_JACDXX010000027.1"/>
</dbReference>
<keyword evidence="4" id="KW-0347">Helicase</keyword>
<dbReference type="SMART" id="SM00487">
    <property type="entry name" value="DEXDc"/>
    <property type="match status" value="1"/>
</dbReference>
<evidence type="ECO:0000256" key="1">
    <source>
        <dbReference type="ARBA" id="ARBA00022801"/>
    </source>
</evidence>
<dbReference type="Gene3D" id="3.40.50.300">
    <property type="entry name" value="P-loop containing nucleotide triphosphate hydrolases"/>
    <property type="match status" value="1"/>
</dbReference>
<dbReference type="PANTHER" id="PTHR10799">
    <property type="entry name" value="SNF2/RAD54 HELICASE FAMILY"/>
    <property type="match status" value="1"/>
</dbReference>
<comment type="caution">
    <text evidence="4">The sequence shown here is derived from an EMBL/GenBank/DDBJ whole genome shotgun (WGS) entry which is preliminary data.</text>
</comment>
<feature type="domain" description="Helicase ATP-binding" evidence="3">
    <location>
        <begin position="55"/>
        <end position="302"/>
    </location>
</feature>
<name>A0ABS8CRN9_9RHOB</name>
<dbReference type="Pfam" id="PF00271">
    <property type="entry name" value="Helicase_C"/>
    <property type="match status" value="1"/>
</dbReference>
<feature type="region of interest" description="Disordered" evidence="2">
    <location>
        <begin position="436"/>
        <end position="463"/>
    </location>
</feature>
<dbReference type="CDD" id="cd18793">
    <property type="entry name" value="SF2_C_SNF"/>
    <property type="match status" value="1"/>
</dbReference>
<evidence type="ECO:0000256" key="2">
    <source>
        <dbReference type="SAM" id="MobiDB-lite"/>
    </source>
</evidence>
<dbReference type="InterPro" id="IPR001650">
    <property type="entry name" value="Helicase_C-like"/>
</dbReference>
<dbReference type="InterPro" id="IPR049730">
    <property type="entry name" value="SNF2/RAD54-like_C"/>
</dbReference>
<evidence type="ECO:0000313" key="5">
    <source>
        <dbReference type="Proteomes" id="UP001198571"/>
    </source>
</evidence>
<keyword evidence="4" id="KW-0547">Nucleotide-binding</keyword>
<gene>
    <name evidence="4" type="ORF">H0485_18935</name>
</gene>
<dbReference type="PROSITE" id="PS51192">
    <property type="entry name" value="HELICASE_ATP_BIND_1"/>
    <property type="match status" value="1"/>
</dbReference>
<dbReference type="Gene3D" id="3.40.50.10810">
    <property type="entry name" value="Tandem AAA-ATPase domain"/>
    <property type="match status" value="2"/>
</dbReference>
<keyword evidence="4" id="KW-0067">ATP-binding</keyword>
<protein>
    <submittedName>
        <fullName evidence="4">DEAD/DEAH box helicase</fullName>
    </submittedName>
</protein>
<keyword evidence="1" id="KW-0378">Hydrolase</keyword>
<evidence type="ECO:0000313" key="4">
    <source>
        <dbReference type="EMBL" id="MCB5412062.1"/>
    </source>
</evidence>
<organism evidence="4 5">
    <name type="scientific">Pseudogemmobacter faecipullorum</name>
    <dbReference type="NCBI Taxonomy" id="2755041"/>
    <lineage>
        <taxon>Bacteria</taxon>
        <taxon>Pseudomonadati</taxon>
        <taxon>Pseudomonadota</taxon>
        <taxon>Alphaproteobacteria</taxon>
        <taxon>Rhodobacterales</taxon>
        <taxon>Paracoccaceae</taxon>
        <taxon>Pseudogemmobacter</taxon>
    </lineage>
</organism>
<dbReference type="InterPro" id="IPR027417">
    <property type="entry name" value="P-loop_NTPase"/>
</dbReference>
<evidence type="ECO:0000259" key="3">
    <source>
        <dbReference type="PROSITE" id="PS51192"/>
    </source>
</evidence>
<dbReference type="SUPFAM" id="SSF52540">
    <property type="entry name" value="P-loop containing nucleoside triphosphate hydrolases"/>
    <property type="match status" value="2"/>
</dbReference>